<evidence type="ECO:0000313" key="2">
    <source>
        <dbReference type="Proteomes" id="UP000322667"/>
    </source>
</evidence>
<keyword evidence="2" id="KW-1185">Reference proteome</keyword>
<protein>
    <submittedName>
        <fullName evidence="1">Uncharacterized protein</fullName>
    </submittedName>
</protein>
<name>A0A5D2LDN4_GOSTO</name>
<evidence type="ECO:0000313" key="1">
    <source>
        <dbReference type="EMBL" id="TYH77268.1"/>
    </source>
</evidence>
<organism evidence="1 2">
    <name type="scientific">Gossypium tomentosum</name>
    <name type="common">Hawaiian cotton</name>
    <name type="synonym">Gossypium sandvicense</name>
    <dbReference type="NCBI Taxonomy" id="34277"/>
    <lineage>
        <taxon>Eukaryota</taxon>
        <taxon>Viridiplantae</taxon>
        <taxon>Streptophyta</taxon>
        <taxon>Embryophyta</taxon>
        <taxon>Tracheophyta</taxon>
        <taxon>Spermatophyta</taxon>
        <taxon>Magnoliopsida</taxon>
        <taxon>eudicotyledons</taxon>
        <taxon>Gunneridae</taxon>
        <taxon>Pentapetalae</taxon>
        <taxon>rosids</taxon>
        <taxon>malvids</taxon>
        <taxon>Malvales</taxon>
        <taxon>Malvaceae</taxon>
        <taxon>Malvoideae</taxon>
        <taxon>Gossypium</taxon>
    </lineage>
</organism>
<dbReference type="Proteomes" id="UP000322667">
    <property type="component" value="Chromosome D04"/>
</dbReference>
<gene>
    <name evidence="1" type="ORF">ES332_D04G142000v1</name>
</gene>
<accession>A0A5D2LDN4</accession>
<sequence>MLLLGNKGDISFCIDAKGCPLDSFKNLFSLMIFCSLGWN</sequence>
<reference evidence="1 2" key="1">
    <citation type="submission" date="2019-07" db="EMBL/GenBank/DDBJ databases">
        <title>WGS assembly of Gossypium tomentosum.</title>
        <authorList>
            <person name="Chen Z.J."/>
            <person name="Sreedasyam A."/>
            <person name="Ando A."/>
            <person name="Song Q."/>
            <person name="De L."/>
            <person name="Hulse-Kemp A."/>
            <person name="Ding M."/>
            <person name="Ye W."/>
            <person name="Kirkbride R."/>
            <person name="Jenkins J."/>
            <person name="Plott C."/>
            <person name="Lovell J."/>
            <person name="Lin Y.-M."/>
            <person name="Vaughn R."/>
            <person name="Liu B."/>
            <person name="Li W."/>
            <person name="Simpson S."/>
            <person name="Scheffler B."/>
            <person name="Saski C."/>
            <person name="Grover C."/>
            <person name="Hu G."/>
            <person name="Conover J."/>
            <person name="Carlson J."/>
            <person name="Shu S."/>
            <person name="Boston L."/>
            <person name="Williams M."/>
            <person name="Peterson D."/>
            <person name="Mcgee K."/>
            <person name="Jones D."/>
            <person name="Wendel J."/>
            <person name="Stelly D."/>
            <person name="Grimwood J."/>
            <person name="Schmutz J."/>
        </authorList>
    </citation>
    <scope>NUCLEOTIDE SEQUENCE [LARGE SCALE GENOMIC DNA]</scope>
    <source>
        <strain evidence="1">7179.01</strain>
    </source>
</reference>
<dbReference type="EMBL" id="CM017626">
    <property type="protein sequence ID" value="TYH77268.1"/>
    <property type="molecule type" value="Genomic_DNA"/>
</dbReference>
<dbReference type="AlphaFoldDB" id="A0A5D2LDN4"/>
<proteinExistence type="predicted"/>